<feature type="region of interest" description="Disordered" evidence="2">
    <location>
        <begin position="39"/>
        <end position="70"/>
    </location>
</feature>
<dbReference type="AlphaFoldDB" id="A0A9Q1QNH0"/>
<evidence type="ECO:0000256" key="1">
    <source>
        <dbReference type="ARBA" id="ARBA00010609"/>
    </source>
</evidence>
<dbReference type="PANTHER" id="PTHR11709">
    <property type="entry name" value="MULTI-COPPER OXIDASE"/>
    <property type="match status" value="1"/>
</dbReference>
<dbReference type="EMBL" id="JAKOGI010000031">
    <property type="protein sequence ID" value="KAJ8448304.1"/>
    <property type="molecule type" value="Genomic_DNA"/>
</dbReference>
<proteinExistence type="inferred from homology"/>
<dbReference type="Proteomes" id="UP001153076">
    <property type="component" value="Unassembled WGS sequence"/>
</dbReference>
<evidence type="ECO:0000256" key="3">
    <source>
        <dbReference type="SAM" id="Phobius"/>
    </source>
</evidence>
<feature type="transmembrane region" description="Helical" evidence="3">
    <location>
        <begin position="154"/>
        <end position="174"/>
    </location>
</feature>
<dbReference type="Pfam" id="PF07732">
    <property type="entry name" value="Cu-oxidase_3"/>
    <property type="match status" value="1"/>
</dbReference>
<dbReference type="OrthoDB" id="2121828at2759"/>
<sequence length="175" mass="19608">MPWEQSTGALSSFFFLLTRLHGPGFHGSHCRRLWDTKTKKNHPDDVKPAAPTDAHSLRSTPSRQELMPAPCGSAETESVEAIHATNAPLRRRRVGTRAHALANLTIEVKNISRLCHAKPIVTVNGKFPGPTIHVREGDRVLVNVANHAKYNMFIHWYACILSIICYLQMLSLILR</sequence>
<name>A0A9Q1QNH0_9CARY</name>
<accession>A0A9Q1QNH0</accession>
<dbReference type="GO" id="GO:0016491">
    <property type="term" value="F:oxidoreductase activity"/>
    <property type="evidence" value="ECO:0007669"/>
    <property type="project" value="TreeGrafter"/>
</dbReference>
<protein>
    <recommendedName>
        <fullName evidence="4">Plastocyanin-like domain-containing protein</fullName>
    </recommendedName>
</protein>
<organism evidence="5 6">
    <name type="scientific">Carnegiea gigantea</name>
    <dbReference type="NCBI Taxonomy" id="171969"/>
    <lineage>
        <taxon>Eukaryota</taxon>
        <taxon>Viridiplantae</taxon>
        <taxon>Streptophyta</taxon>
        <taxon>Embryophyta</taxon>
        <taxon>Tracheophyta</taxon>
        <taxon>Spermatophyta</taxon>
        <taxon>Magnoliopsida</taxon>
        <taxon>eudicotyledons</taxon>
        <taxon>Gunneridae</taxon>
        <taxon>Pentapetalae</taxon>
        <taxon>Caryophyllales</taxon>
        <taxon>Cactineae</taxon>
        <taxon>Cactaceae</taxon>
        <taxon>Cactoideae</taxon>
        <taxon>Echinocereeae</taxon>
        <taxon>Carnegiea</taxon>
    </lineage>
</organism>
<dbReference type="Gene3D" id="2.60.40.420">
    <property type="entry name" value="Cupredoxins - blue copper proteins"/>
    <property type="match status" value="1"/>
</dbReference>
<dbReference type="SUPFAM" id="SSF49503">
    <property type="entry name" value="Cupredoxins"/>
    <property type="match status" value="1"/>
</dbReference>
<keyword evidence="3" id="KW-0472">Membrane</keyword>
<dbReference type="InterPro" id="IPR011707">
    <property type="entry name" value="Cu-oxidase-like_N"/>
</dbReference>
<evidence type="ECO:0000313" key="5">
    <source>
        <dbReference type="EMBL" id="KAJ8448304.1"/>
    </source>
</evidence>
<keyword evidence="3" id="KW-1133">Transmembrane helix</keyword>
<reference evidence="5" key="1">
    <citation type="submission" date="2022-04" db="EMBL/GenBank/DDBJ databases">
        <title>Carnegiea gigantea Genome sequencing and assembly v2.</title>
        <authorList>
            <person name="Copetti D."/>
            <person name="Sanderson M.J."/>
            <person name="Burquez A."/>
            <person name="Wojciechowski M.F."/>
        </authorList>
    </citation>
    <scope>NUCLEOTIDE SEQUENCE</scope>
    <source>
        <strain evidence="5">SGP5-SGP5p</strain>
        <tissue evidence="5">Aerial part</tissue>
    </source>
</reference>
<gene>
    <name evidence="5" type="ORF">Cgig2_025228</name>
</gene>
<dbReference type="InterPro" id="IPR045087">
    <property type="entry name" value="Cu-oxidase_fam"/>
</dbReference>
<comment type="caution">
    <text evidence="5">The sequence shown here is derived from an EMBL/GenBank/DDBJ whole genome shotgun (WGS) entry which is preliminary data.</text>
</comment>
<evidence type="ECO:0000259" key="4">
    <source>
        <dbReference type="Pfam" id="PF07732"/>
    </source>
</evidence>
<dbReference type="GO" id="GO:0005507">
    <property type="term" value="F:copper ion binding"/>
    <property type="evidence" value="ECO:0007669"/>
    <property type="project" value="InterPro"/>
</dbReference>
<keyword evidence="6" id="KW-1185">Reference proteome</keyword>
<feature type="domain" description="Plastocyanin-like" evidence="4">
    <location>
        <begin position="106"/>
        <end position="157"/>
    </location>
</feature>
<keyword evidence="3" id="KW-0812">Transmembrane</keyword>
<evidence type="ECO:0000313" key="6">
    <source>
        <dbReference type="Proteomes" id="UP001153076"/>
    </source>
</evidence>
<comment type="similarity">
    <text evidence="1">Belongs to the multicopper oxidase family.</text>
</comment>
<dbReference type="PANTHER" id="PTHR11709:SF116">
    <property type="entry name" value="LACCASE"/>
    <property type="match status" value="1"/>
</dbReference>
<evidence type="ECO:0000256" key="2">
    <source>
        <dbReference type="SAM" id="MobiDB-lite"/>
    </source>
</evidence>
<dbReference type="InterPro" id="IPR008972">
    <property type="entry name" value="Cupredoxin"/>
</dbReference>